<dbReference type="AlphaFoldDB" id="A0A9P6SMM8"/>
<proteinExistence type="predicted"/>
<dbReference type="Proteomes" id="UP000785200">
    <property type="component" value="Unassembled WGS sequence"/>
</dbReference>
<dbReference type="OrthoDB" id="10032492at2759"/>
<feature type="transmembrane region" description="Helical" evidence="6">
    <location>
        <begin position="220"/>
        <end position="241"/>
    </location>
</feature>
<feature type="transmembrane region" description="Helical" evidence="6">
    <location>
        <begin position="7"/>
        <end position="28"/>
    </location>
</feature>
<evidence type="ECO:0000313" key="8">
    <source>
        <dbReference type="EMBL" id="KAG0645250.1"/>
    </source>
</evidence>
<evidence type="ECO:0000256" key="4">
    <source>
        <dbReference type="ARBA" id="ARBA00023136"/>
    </source>
</evidence>
<accession>A0A9P6SMM8</accession>
<comment type="caution">
    <text evidence="8">The sequence shown here is derived from an EMBL/GenBank/DDBJ whole genome shotgun (WGS) entry which is preliminary data.</text>
</comment>
<keyword evidence="4 6" id="KW-0472">Membrane</keyword>
<gene>
    <name evidence="8" type="ORF">D0Z07_9022</name>
</gene>
<protein>
    <submittedName>
        <fullName evidence="8">Sfk1</fullName>
    </submittedName>
</protein>
<evidence type="ECO:0000259" key="7">
    <source>
        <dbReference type="Pfam" id="PF10277"/>
    </source>
</evidence>
<dbReference type="GO" id="GO:0005886">
    <property type="term" value="C:plasma membrane"/>
    <property type="evidence" value="ECO:0007669"/>
    <property type="project" value="TreeGrafter"/>
</dbReference>
<name>A0A9P6SMM8_9HELO</name>
<organism evidence="8 9">
    <name type="scientific">Hyphodiscus hymeniophilus</name>
    <dbReference type="NCBI Taxonomy" id="353542"/>
    <lineage>
        <taxon>Eukaryota</taxon>
        <taxon>Fungi</taxon>
        <taxon>Dikarya</taxon>
        <taxon>Ascomycota</taxon>
        <taxon>Pezizomycotina</taxon>
        <taxon>Leotiomycetes</taxon>
        <taxon>Helotiales</taxon>
        <taxon>Hyphodiscaceae</taxon>
        <taxon>Hyphodiscus</taxon>
    </lineage>
</organism>
<evidence type="ECO:0000256" key="2">
    <source>
        <dbReference type="ARBA" id="ARBA00022692"/>
    </source>
</evidence>
<dbReference type="PANTHER" id="PTHR21324">
    <property type="entry name" value="FASTING-INDUCIBLE INTEGRAL MEMBRANE PROTEIN TM6P1-RELATED"/>
    <property type="match status" value="1"/>
</dbReference>
<reference evidence="8" key="1">
    <citation type="submission" date="2019-07" db="EMBL/GenBank/DDBJ databases">
        <title>Hyphodiscus hymeniophilus genome sequencing and assembly.</title>
        <authorList>
            <person name="Kramer G."/>
            <person name="Nodwell J."/>
        </authorList>
    </citation>
    <scope>NUCLEOTIDE SEQUENCE</scope>
    <source>
        <strain evidence="8">ATCC 34498</strain>
    </source>
</reference>
<feature type="transmembrane region" description="Helical" evidence="6">
    <location>
        <begin position="59"/>
        <end position="76"/>
    </location>
</feature>
<evidence type="ECO:0000256" key="1">
    <source>
        <dbReference type="ARBA" id="ARBA00004127"/>
    </source>
</evidence>
<dbReference type="Pfam" id="PF10277">
    <property type="entry name" value="Frag1"/>
    <property type="match status" value="1"/>
</dbReference>
<keyword evidence="3 6" id="KW-1133">Transmembrane helix</keyword>
<evidence type="ECO:0000256" key="5">
    <source>
        <dbReference type="SAM" id="MobiDB-lite"/>
    </source>
</evidence>
<dbReference type="PANTHER" id="PTHR21324:SF2">
    <property type="entry name" value="EG:22E5.9 PROTEIN"/>
    <property type="match status" value="1"/>
</dbReference>
<dbReference type="GO" id="GO:0012505">
    <property type="term" value="C:endomembrane system"/>
    <property type="evidence" value="ECO:0007669"/>
    <property type="project" value="UniProtKB-SubCell"/>
</dbReference>
<evidence type="ECO:0000256" key="3">
    <source>
        <dbReference type="ARBA" id="ARBA00022989"/>
    </source>
</evidence>
<sequence length="300" mass="33463">MWGVSYWVFPVISGLTWLGMLLGLLIHWTSTGKPHYPSMADNQTIAYISDVGAESLKPLFIAGSCVTTVFLDLAFISDVFLRNRGRLESLTGSGRIVSWLSLLFAAIGTAGLILLSIFDTLHHHKLHDVFLLLFIAGYVISAVFICWEYQRLGIRMSPPIPTQNHTQTNIKLTLSPTEFRQHRILRISFWLKLVFILLEVILAIAFGSCNFKEKYNAAAVLEWTIAFVFTFYVFSFFVDLIPAVRTRHGRAKGPMGGQTEMEAEAGAQGRNTADSERTLGMNDLETSNGGKRHAGLANNF</sequence>
<dbReference type="InterPro" id="IPR019402">
    <property type="entry name" value="CWH43_N"/>
</dbReference>
<feature type="transmembrane region" description="Helical" evidence="6">
    <location>
        <begin position="129"/>
        <end position="147"/>
    </location>
</feature>
<feature type="domain" description="CWH43-like N-terminal" evidence="7">
    <location>
        <begin position="6"/>
        <end position="242"/>
    </location>
</feature>
<feature type="transmembrane region" description="Helical" evidence="6">
    <location>
        <begin position="96"/>
        <end position="117"/>
    </location>
</feature>
<dbReference type="InterPro" id="IPR050911">
    <property type="entry name" value="DRAM/TMEM150_Autophagy_Mod"/>
</dbReference>
<evidence type="ECO:0000256" key="6">
    <source>
        <dbReference type="SAM" id="Phobius"/>
    </source>
</evidence>
<dbReference type="EMBL" id="VNKQ01000019">
    <property type="protein sequence ID" value="KAG0645250.1"/>
    <property type="molecule type" value="Genomic_DNA"/>
</dbReference>
<feature type="region of interest" description="Disordered" evidence="5">
    <location>
        <begin position="249"/>
        <end position="290"/>
    </location>
</feature>
<keyword evidence="2 6" id="KW-0812">Transmembrane</keyword>
<comment type="subcellular location">
    <subcellularLocation>
        <location evidence="1">Endomembrane system</location>
        <topology evidence="1">Multi-pass membrane protein</topology>
    </subcellularLocation>
</comment>
<evidence type="ECO:0000313" key="9">
    <source>
        <dbReference type="Proteomes" id="UP000785200"/>
    </source>
</evidence>
<feature type="transmembrane region" description="Helical" evidence="6">
    <location>
        <begin position="189"/>
        <end position="208"/>
    </location>
</feature>
<keyword evidence="9" id="KW-1185">Reference proteome</keyword>